<keyword evidence="2" id="KW-1185">Reference proteome</keyword>
<gene>
    <name evidence="1" type="ORF">OJ996_11525</name>
</gene>
<protein>
    <recommendedName>
        <fullName evidence="3">DUF4145 domain-containing protein</fullName>
    </recommendedName>
</protein>
<organism evidence="1 2">
    <name type="scientific">Luteolibacter rhizosphaerae</name>
    <dbReference type="NCBI Taxonomy" id="2989719"/>
    <lineage>
        <taxon>Bacteria</taxon>
        <taxon>Pseudomonadati</taxon>
        <taxon>Verrucomicrobiota</taxon>
        <taxon>Verrucomicrobiia</taxon>
        <taxon>Verrucomicrobiales</taxon>
        <taxon>Verrucomicrobiaceae</taxon>
        <taxon>Luteolibacter</taxon>
    </lineage>
</organism>
<evidence type="ECO:0008006" key="3">
    <source>
        <dbReference type="Google" id="ProtNLM"/>
    </source>
</evidence>
<dbReference type="EMBL" id="JAPDDR010000005">
    <property type="protein sequence ID" value="MCW1914209.1"/>
    <property type="molecule type" value="Genomic_DNA"/>
</dbReference>
<accession>A0ABT3G2Y9</accession>
<evidence type="ECO:0000313" key="1">
    <source>
        <dbReference type="EMBL" id="MCW1914209.1"/>
    </source>
</evidence>
<comment type="caution">
    <text evidence="1">The sequence shown here is derived from an EMBL/GenBank/DDBJ whole genome shotgun (WGS) entry which is preliminary data.</text>
</comment>
<sequence length="194" mass="22341">MERFNSDMEDFERDMGIDPGFFKVLAKEPDWAFVVKLQALMESAINSLLREHFHEPKMEAFLGVLTYNGGAASKLSLVRDLELLPNELLKFFTGLASIRNKWVHGVRDVDNTLQAHYEALPLPQQKQFLDNISCLVDTRLPLKNTIRDLIEAGGFHAIVLLFTWRKVHKLTKGATRDEWLHFIEDFVTKTKTPD</sequence>
<evidence type="ECO:0000313" key="2">
    <source>
        <dbReference type="Proteomes" id="UP001165653"/>
    </source>
</evidence>
<dbReference type="RefSeq" id="WP_264513732.1">
    <property type="nucleotide sequence ID" value="NZ_JAPDDR010000005.1"/>
</dbReference>
<name>A0ABT3G2Y9_9BACT</name>
<proteinExistence type="predicted"/>
<dbReference type="Proteomes" id="UP001165653">
    <property type="component" value="Unassembled WGS sequence"/>
</dbReference>
<reference evidence="1" key="1">
    <citation type="submission" date="2022-10" db="EMBL/GenBank/DDBJ databases">
        <title>Luteolibacter sp. GHJ8, whole genome shotgun sequencing project.</title>
        <authorList>
            <person name="Zhao G."/>
            <person name="Shen L."/>
        </authorList>
    </citation>
    <scope>NUCLEOTIDE SEQUENCE</scope>
    <source>
        <strain evidence="1">GHJ8</strain>
    </source>
</reference>